<evidence type="ECO:0000259" key="11">
    <source>
        <dbReference type="PROSITE" id="PS51017"/>
    </source>
</evidence>
<dbReference type="GO" id="GO:0005634">
    <property type="term" value="C:nucleus"/>
    <property type="evidence" value="ECO:0007669"/>
    <property type="project" value="UniProtKB-SubCell"/>
</dbReference>
<feature type="domain" description="B box-type" evidence="10">
    <location>
        <begin position="1"/>
        <end position="47"/>
    </location>
</feature>
<dbReference type="PANTHER" id="PTHR31717">
    <property type="entry name" value="ZINC FINGER PROTEIN CONSTANS-LIKE 10"/>
    <property type="match status" value="1"/>
</dbReference>
<dbReference type="OrthoDB" id="1588981at2759"/>
<gene>
    <name evidence="12" type="ORF">EZV62_018610</name>
</gene>
<accession>A0A5C7HJV5</accession>
<evidence type="ECO:0008006" key="14">
    <source>
        <dbReference type="Google" id="ProtNLM"/>
    </source>
</evidence>
<proteinExistence type="inferred from homology"/>
<dbReference type="PROSITE" id="PS51017">
    <property type="entry name" value="CCT"/>
    <property type="match status" value="1"/>
</dbReference>
<evidence type="ECO:0000256" key="4">
    <source>
        <dbReference type="ARBA" id="ARBA00022737"/>
    </source>
</evidence>
<evidence type="ECO:0000313" key="13">
    <source>
        <dbReference type="Proteomes" id="UP000323000"/>
    </source>
</evidence>
<dbReference type="Pfam" id="PF06203">
    <property type="entry name" value="CCT"/>
    <property type="match status" value="1"/>
</dbReference>
<comment type="similarity">
    <text evidence="2">Belongs to the CONSTANS family.</text>
</comment>
<feature type="domain" description="B box-type" evidence="10">
    <location>
        <begin position="43"/>
        <end position="87"/>
    </location>
</feature>
<dbReference type="GO" id="GO:0008270">
    <property type="term" value="F:zinc ion binding"/>
    <property type="evidence" value="ECO:0007669"/>
    <property type="project" value="UniProtKB-KW"/>
</dbReference>
<protein>
    <recommendedName>
        <fullName evidence="14">CCT domain-containing protein</fullName>
    </recommendedName>
</protein>
<keyword evidence="13" id="KW-1185">Reference proteome</keyword>
<name>A0A5C7HJV5_9ROSI</name>
<dbReference type="InterPro" id="IPR049808">
    <property type="entry name" value="CONSTANS-like_Bbox1"/>
</dbReference>
<evidence type="ECO:0000259" key="10">
    <source>
        <dbReference type="PROSITE" id="PS50119"/>
    </source>
</evidence>
<evidence type="ECO:0000256" key="3">
    <source>
        <dbReference type="ARBA" id="ARBA00022723"/>
    </source>
</evidence>
<evidence type="ECO:0000256" key="7">
    <source>
        <dbReference type="ARBA" id="ARBA00023242"/>
    </source>
</evidence>
<dbReference type="InterPro" id="IPR000315">
    <property type="entry name" value="Znf_B-box"/>
</dbReference>
<dbReference type="EMBL" id="VAHF01000008">
    <property type="protein sequence ID" value="TXG57297.1"/>
    <property type="molecule type" value="Genomic_DNA"/>
</dbReference>
<keyword evidence="5 8" id="KW-0863">Zinc-finger</keyword>
<keyword evidence="4" id="KW-0677">Repeat</keyword>
<evidence type="ECO:0000313" key="12">
    <source>
        <dbReference type="EMBL" id="TXG57297.1"/>
    </source>
</evidence>
<organism evidence="12 13">
    <name type="scientific">Acer yangbiense</name>
    <dbReference type="NCBI Taxonomy" id="1000413"/>
    <lineage>
        <taxon>Eukaryota</taxon>
        <taxon>Viridiplantae</taxon>
        <taxon>Streptophyta</taxon>
        <taxon>Embryophyta</taxon>
        <taxon>Tracheophyta</taxon>
        <taxon>Spermatophyta</taxon>
        <taxon>Magnoliopsida</taxon>
        <taxon>eudicotyledons</taxon>
        <taxon>Gunneridae</taxon>
        <taxon>Pentapetalae</taxon>
        <taxon>rosids</taxon>
        <taxon>malvids</taxon>
        <taxon>Sapindales</taxon>
        <taxon>Sapindaceae</taxon>
        <taxon>Hippocastanoideae</taxon>
        <taxon>Acereae</taxon>
        <taxon>Acer</taxon>
    </lineage>
</organism>
<sequence length="499" mass="56437">MEKTCEFCTAYRPVVYCKADAAHLCLSCDAKVHSANALSRRHLRALLCEICRQQPAYIRCVDHRMFMCHGCDRSLHVVSSQHRKITINCYMGCPSAKDFVAMLGFELNELDNNAISDWFVSTSCGPLDSDADNLDISVTSKVSCATSVSGAEYEMGSSSQRSQVYYEDQQQQNSSIILQQILDLKRLNLTDGKNRLPLIRGQEQTEETLYSNLHNSQELSTGLQQSDNPLQELKVDPLLLPFSQMEQGESFWQCKSPVQSSQATYKLSHTTNACLEADYLFSIDVRLWSQNMQDLGVCEDTVSNDDFDIPDVDLTFRNFEELFGGDQDPSRAQLGDKYASCSSEKDLSLDKSFKSNARAMQDAFAASSVYITHFASADHDTLQMDKFLGNMDSPRQMQPYYSTLSFSNSRFSSENSDCLDSVLSPTARGEASSYFPDPESAHSEARENAMMRYKEKKKARRQENQIRYPLRKARADVRKRVKGRFVKTEDYDSDTTDVT</sequence>
<reference evidence="13" key="1">
    <citation type="journal article" date="2019" name="Gigascience">
        <title>De novo genome assembly of the endangered Acer yangbiense, a plant species with extremely small populations endemic to Yunnan Province, China.</title>
        <authorList>
            <person name="Yang J."/>
            <person name="Wariss H.M."/>
            <person name="Tao L."/>
            <person name="Zhang R."/>
            <person name="Yun Q."/>
            <person name="Hollingsworth P."/>
            <person name="Dao Z."/>
            <person name="Luo G."/>
            <person name="Guo H."/>
            <person name="Ma Y."/>
            <person name="Sun W."/>
        </authorList>
    </citation>
    <scope>NUCLEOTIDE SEQUENCE [LARGE SCALE GENOMIC DNA]</scope>
    <source>
        <strain evidence="13">cv. Malutang</strain>
    </source>
</reference>
<evidence type="ECO:0000256" key="5">
    <source>
        <dbReference type="ARBA" id="ARBA00022771"/>
    </source>
</evidence>
<dbReference type="PROSITE" id="PS50119">
    <property type="entry name" value="ZF_BBOX"/>
    <property type="match status" value="2"/>
</dbReference>
<dbReference type="CDD" id="cd19821">
    <property type="entry name" value="Bbox1_BBX-like"/>
    <property type="match status" value="1"/>
</dbReference>
<comment type="caution">
    <text evidence="12">The sequence shown here is derived from an EMBL/GenBank/DDBJ whole genome shotgun (WGS) entry which is preliminary data.</text>
</comment>
<keyword evidence="3" id="KW-0479">Metal-binding</keyword>
<evidence type="ECO:0000256" key="2">
    <source>
        <dbReference type="ARBA" id="ARBA00010024"/>
    </source>
</evidence>
<dbReference type="Proteomes" id="UP000323000">
    <property type="component" value="Chromosome 8"/>
</dbReference>
<dbReference type="AlphaFoldDB" id="A0A5C7HJV5"/>
<evidence type="ECO:0000256" key="6">
    <source>
        <dbReference type="ARBA" id="ARBA00022833"/>
    </source>
</evidence>
<comment type="subcellular location">
    <subcellularLocation>
        <location evidence="1 9">Nucleus</location>
    </subcellularLocation>
</comment>
<dbReference type="InterPro" id="IPR010402">
    <property type="entry name" value="CCT_domain"/>
</dbReference>
<feature type="domain" description="CCT" evidence="11">
    <location>
        <begin position="446"/>
        <end position="488"/>
    </location>
</feature>
<dbReference type="GO" id="GO:0006355">
    <property type="term" value="P:regulation of DNA-templated transcription"/>
    <property type="evidence" value="ECO:0007669"/>
    <property type="project" value="UniProtKB-ARBA"/>
</dbReference>
<keyword evidence="6" id="KW-0862">Zinc</keyword>
<dbReference type="SMART" id="SM00336">
    <property type="entry name" value="BBOX"/>
    <property type="match status" value="2"/>
</dbReference>
<evidence type="ECO:0000256" key="8">
    <source>
        <dbReference type="PROSITE-ProRule" id="PRU00024"/>
    </source>
</evidence>
<dbReference type="PANTHER" id="PTHR31717:SF40">
    <property type="entry name" value="ZINC FINGER PROTEIN CONSTANS-LIKE 10"/>
    <property type="match status" value="1"/>
</dbReference>
<keyword evidence="7 9" id="KW-0539">Nucleus</keyword>
<evidence type="ECO:0000256" key="1">
    <source>
        <dbReference type="ARBA" id="ARBA00004123"/>
    </source>
</evidence>
<evidence type="ECO:0000256" key="9">
    <source>
        <dbReference type="PROSITE-ProRule" id="PRU00357"/>
    </source>
</evidence>